<dbReference type="InterPro" id="IPR008775">
    <property type="entry name" value="Phytyl_CoA_dOase-like"/>
</dbReference>
<evidence type="ECO:0000313" key="1">
    <source>
        <dbReference type="EMBL" id="CAD9149995.1"/>
    </source>
</evidence>
<dbReference type="EMBL" id="HBGE01051904">
    <property type="protein sequence ID" value="CAD9149995.1"/>
    <property type="molecule type" value="Transcribed_RNA"/>
</dbReference>
<dbReference type="Pfam" id="PF05721">
    <property type="entry name" value="PhyH"/>
    <property type="match status" value="1"/>
</dbReference>
<dbReference type="Gene3D" id="2.60.120.620">
    <property type="entry name" value="q2cbj1_9rhob like domain"/>
    <property type="match status" value="1"/>
</dbReference>
<proteinExistence type="predicted"/>
<reference evidence="1" key="1">
    <citation type="submission" date="2021-01" db="EMBL/GenBank/DDBJ databases">
        <authorList>
            <person name="Corre E."/>
            <person name="Pelletier E."/>
            <person name="Niang G."/>
            <person name="Scheremetjew M."/>
            <person name="Finn R."/>
            <person name="Kale V."/>
            <person name="Holt S."/>
            <person name="Cochrane G."/>
            <person name="Meng A."/>
            <person name="Brown T."/>
            <person name="Cohen L."/>
        </authorList>
    </citation>
    <scope>NUCLEOTIDE SEQUENCE</scope>
    <source>
        <strain evidence="1">OF101</strain>
    </source>
</reference>
<dbReference type="SUPFAM" id="SSF51197">
    <property type="entry name" value="Clavaminate synthase-like"/>
    <property type="match status" value="1"/>
</dbReference>
<accession>A0A7S1W5J0</accession>
<organism evidence="1">
    <name type="scientific">Alexandrium catenella</name>
    <name type="common">Red tide dinoflagellate</name>
    <name type="synonym">Gonyaulax catenella</name>
    <dbReference type="NCBI Taxonomy" id="2925"/>
    <lineage>
        <taxon>Eukaryota</taxon>
        <taxon>Sar</taxon>
        <taxon>Alveolata</taxon>
        <taxon>Dinophyceae</taxon>
        <taxon>Gonyaulacales</taxon>
        <taxon>Pyrocystaceae</taxon>
        <taxon>Alexandrium</taxon>
    </lineage>
</organism>
<dbReference type="AlphaFoldDB" id="A0A7S1W5J0"/>
<protein>
    <submittedName>
        <fullName evidence="1">Uncharacterized protein</fullName>
    </submittedName>
</protein>
<gene>
    <name evidence="1" type="ORF">ACAT0790_LOCUS31310</name>
</gene>
<name>A0A7S1W5J0_ALECA</name>
<sequence length="441" mass="47943">MDEVPAKRREGAGQKFAACLARLRKHCGVPWVEATHVEQDRQCPIGDARLVLRTLSERQEELGLPSVAMRVVRPEGMDSRPGSRANRTFHDYMKASFMRREFFVALLGGEAPDPEMDPPLETPCAVLAPHLPSAAPPSTLCVSDFSVDVGELGWEDRAFEIFSASGFVVVESVLKLHQCMQVLSDCDKAAEEIIRNEPSGNRGNGRYSFGKSSVTGSMLHVPSYAKHLLEAACGTLRPFLDLLFAAGDGGGDGGKESALPASGFICTGGGGDFVVGGETDFQPLHSDIHVSKAQDVHLPPPVLSVNFCVQPLTNDNGAMRIIPGKRDASAAPSPEPGEWRRSRLCPLPLGTAIVRDVRTIHGGTPNYTAETRFLPSIEFASAAFRATNRSDKFPPPRCLPHKLYERLPPEVQEVCEELAVPKGSSLQAGFWKRTWKRADHA</sequence>